<gene>
    <name evidence="2" type="primary">yaaA</name>
    <name evidence="2" type="ORF">ETF27_07800</name>
</gene>
<reference evidence="3" key="1">
    <citation type="submission" date="2019-05" db="EMBL/GenBank/DDBJ databases">
        <title>Prevotella brunnea sp. nov., isolated from a wound of a patient.</title>
        <authorList>
            <person name="Buhl M."/>
        </authorList>
    </citation>
    <scope>NUCLEOTIDE SEQUENCE [LARGE SCALE GENOMIC DNA]</scope>
    <source>
        <strain evidence="3">A2672</strain>
    </source>
</reference>
<dbReference type="HAMAP" id="MF_00652">
    <property type="entry name" value="UPF0246"/>
    <property type="match status" value="1"/>
</dbReference>
<dbReference type="GO" id="GO:0033194">
    <property type="term" value="P:response to hydroperoxide"/>
    <property type="evidence" value="ECO:0007669"/>
    <property type="project" value="TreeGrafter"/>
</dbReference>
<dbReference type="OrthoDB" id="9777133at2"/>
<dbReference type="InterPro" id="IPR005583">
    <property type="entry name" value="YaaA"/>
</dbReference>
<evidence type="ECO:0000313" key="2">
    <source>
        <dbReference type="EMBL" id="TXJ60870.1"/>
    </source>
</evidence>
<dbReference type="Proteomes" id="UP000321612">
    <property type="component" value="Unassembled WGS sequence"/>
</dbReference>
<sequence length="265" mass="30380">MQIILASAKIMNPDKERYEQGALPPTSEPPFLRAAERFAQEMAGRSVEELQAELKCNRQLAAETKLRYQEFPNPNCRLPAVLAYFGQAYKCLDAASLNADDLLFANRRLWILSFLYGMLRPLNHIHPYRMEGKVMTGVSAGRTMFEYWKPVLTDFLIDNVKADDGILVHLATAEYQQLFDWKRVLSEVCVVQPRFYVQKGDELKNITVYAKSCRGAMTRHIIRNRATLPEQLTDFEYNGFRIVPRSVGETLPKSGPVEWLWTAQG</sequence>
<evidence type="ECO:0000313" key="3">
    <source>
        <dbReference type="Proteomes" id="UP000321612"/>
    </source>
</evidence>
<dbReference type="Pfam" id="PF03883">
    <property type="entry name" value="H2O2_YaaD"/>
    <property type="match status" value="1"/>
</dbReference>
<organism evidence="2 3">
    <name type="scientific">Prevotella brunnea</name>
    <dbReference type="NCBI Taxonomy" id="2508867"/>
    <lineage>
        <taxon>Bacteria</taxon>
        <taxon>Pseudomonadati</taxon>
        <taxon>Bacteroidota</taxon>
        <taxon>Bacteroidia</taxon>
        <taxon>Bacteroidales</taxon>
        <taxon>Prevotellaceae</taxon>
        <taxon>Prevotella</taxon>
    </lineage>
</organism>
<comment type="similarity">
    <text evidence="1">Belongs to the UPF0246 family.</text>
</comment>
<evidence type="ECO:0000256" key="1">
    <source>
        <dbReference type="HAMAP-Rule" id="MF_00652"/>
    </source>
</evidence>
<dbReference type="PANTHER" id="PTHR30283">
    <property type="entry name" value="PEROXIDE STRESS RESPONSE PROTEIN YAAA"/>
    <property type="match status" value="1"/>
</dbReference>
<dbReference type="EMBL" id="SDIK01000056">
    <property type="protein sequence ID" value="TXJ60870.1"/>
    <property type="molecule type" value="Genomic_DNA"/>
</dbReference>
<dbReference type="GO" id="GO:0005829">
    <property type="term" value="C:cytosol"/>
    <property type="evidence" value="ECO:0007669"/>
    <property type="project" value="TreeGrafter"/>
</dbReference>
<dbReference type="RefSeq" id="WP_130829933.1">
    <property type="nucleotide sequence ID" value="NZ_SDIK01000056.1"/>
</dbReference>
<name>A0A5C8GG06_9BACT</name>
<accession>A0A5C8GG06</accession>
<proteinExistence type="inferred from homology"/>
<dbReference type="AlphaFoldDB" id="A0A5C8GG06"/>
<keyword evidence="3" id="KW-1185">Reference proteome</keyword>
<protein>
    <recommendedName>
        <fullName evidence="1">UPF0246 protein ETF27_07800</fullName>
    </recommendedName>
</protein>
<comment type="caution">
    <text evidence="2">The sequence shown here is derived from an EMBL/GenBank/DDBJ whole genome shotgun (WGS) entry which is preliminary data.</text>
</comment>
<dbReference type="PANTHER" id="PTHR30283:SF4">
    <property type="entry name" value="PEROXIDE STRESS RESISTANCE PROTEIN YAAA"/>
    <property type="match status" value="1"/>
</dbReference>